<reference evidence="1 2" key="1">
    <citation type="submission" date="2018-04" db="EMBL/GenBank/DDBJ databases">
        <title>Methylobacterium sp. PR1016A genome.</title>
        <authorList>
            <person name="Park W."/>
        </authorList>
    </citation>
    <scope>NUCLEOTIDE SEQUENCE [LARGE SCALE GENOMIC DNA]</scope>
    <source>
        <strain evidence="1 2">PR1016A</strain>
    </source>
</reference>
<dbReference type="EMBL" id="CP028843">
    <property type="protein sequence ID" value="AWB21195.1"/>
    <property type="molecule type" value="Genomic_DNA"/>
</dbReference>
<accession>A0A2R4WI48</accession>
<protein>
    <submittedName>
        <fullName evidence="1">Uncharacterized protein</fullName>
    </submittedName>
</protein>
<dbReference type="KEGG" id="mee:DA075_09950"/>
<dbReference type="AlphaFoldDB" id="A0A2R4WI48"/>
<organism evidence="1 2">
    <name type="scientific">Methylobacterium currus</name>
    <dbReference type="NCBI Taxonomy" id="2051553"/>
    <lineage>
        <taxon>Bacteria</taxon>
        <taxon>Pseudomonadati</taxon>
        <taxon>Pseudomonadota</taxon>
        <taxon>Alphaproteobacteria</taxon>
        <taxon>Hyphomicrobiales</taxon>
        <taxon>Methylobacteriaceae</taxon>
        <taxon>Methylobacterium</taxon>
    </lineage>
</organism>
<gene>
    <name evidence="1" type="ORF">DA075_09950</name>
</gene>
<evidence type="ECO:0000313" key="2">
    <source>
        <dbReference type="Proteomes" id="UP000244755"/>
    </source>
</evidence>
<name>A0A2R4WI48_9HYPH</name>
<sequence>MIDEQQKPPAPPAWMVEVAREAVALHYEDRGSLSLAASTRAGGEDEAGPIINCVRTLRLALERGHVVVPREWTEEELLKAAREDVRKLNAIQCPNFAQKVADGRADYHEDVQCAPQARRNMLKEGAVAAPAAPSIRVENALSEAFMNGFRLSVSALNLLTCGSSIDEGWVKDAAKTNVRAILSTLPTREA</sequence>
<dbReference type="Proteomes" id="UP000244755">
    <property type="component" value="Chromosome 1"/>
</dbReference>
<evidence type="ECO:0000313" key="1">
    <source>
        <dbReference type="EMBL" id="AWB21195.1"/>
    </source>
</evidence>
<proteinExistence type="predicted"/>
<keyword evidence="2" id="KW-1185">Reference proteome</keyword>